<dbReference type="RefSeq" id="XP_053024788.1">
    <property type="nucleotide sequence ID" value="XM_053160855.1"/>
</dbReference>
<gene>
    <name evidence="1" type="ORF">PtA15_10A657</name>
</gene>
<accession>A0ABY7CY07</accession>
<organism evidence="1 2">
    <name type="scientific">Puccinia triticina</name>
    <dbReference type="NCBI Taxonomy" id="208348"/>
    <lineage>
        <taxon>Eukaryota</taxon>
        <taxon>Fungi</taxon>
        <taxon>Dikarya</taxon>
        <taxon>Basidiomycota</taxon>
        <taxon>Pucciniomycotina</taxon>
        <taxon>Pucciniomycetes</taxon>
        <taxon>Pucciniales</taxon>
        <taxon>Pucciniaceae</taxon>
        <taxon>Puccinia</taxon>
    </lineage>
</organism>
<reference evidence="1" key="1">
    <citation type="submission" date="2022-10" db="EMBL/GenBank/DDBJ databases">
        <title>Puccinia triticina Genome sequencing and assembly.</title>
        <authorList>
            <person name="Li C."/>
        </authorList>
    </citation>
    <scope>NUCLEOTIDE SEQUENCE</scope>
    <source>
        <strain evidence="1">Pt15</strain>
    </source>
</reference>
<evidence type="ECO:0000313" key="1">
    <source>
        <dbReference type="EMBL" id="WAQ89233.1"/>
    </source>
</evidence>
<name>A0ABY7CY07_9BASI</name>
<dbReference type="Proteomes" id="UP001164743">
    <property type="component" value="Chromosome 10A"/>
</dbReference>
<keyword evidence="2" id="KW-1185">Reference proteome</keyword>
<protein>
    <submittedName>
        <fullName evidence="1">Uncharacterized protein</fullName>
    </submittedName>
</protein>
<dbReference type="EMBL" id="CP110430">
    <property type="protein sequence ID" value="WAQ89233.1"/>
    <property type="molecule type" value="Genomic_DNA"/>
</dbReference>
<evidence type="ECO:0000313" key="2">
    <source>
        <dbReference type="Proteomes" id="UP001164743"/>
    </source>
</evidence>
<proteinExistence type="predicted"/>
<dbReference type="GeneID" id="77801750"/>
<sequence length="78" mass="8892">MQPHRPSNQASDHSAWFPHARNRYNKFYCLGHRLPSSSGLAPIPNRPNALTNQTPARTRQVMYKYTPAPHLALLLICL</sequence>